<sequence length="22" mass="2366">MLDRRAVSLSLMVVAWATTTGS</sequence>
<dbReference type="AlphaFoldDB" id="A0AAV1Z5Y5"/>
<reference evidence="1 2" key="1">
    <citation type="submission" date="2024-04" db="EMBL/GenBank/DDBJ databases">
        <authorList>
            <person name="Rising A."/>
            <person name="Reimegard J."/>
            <person name="Sonavane S."/>
            <person name="Akerstrom W."/>
            <person name="Nylinder S."/>
            <person name="Hedman E."/>
            <person name="Kallberg Y."/>
        </authorList>
    </citation>
    <scope>NUCLEOTIDE SEQUENCE [LARGE SCALE GENOMIC DNA]</scope>
</reference>
<proteinExistence type="predicted"/>
<organism evidence="1 2">
    <name type="scientific">Larinioides sclopetarius</name>
    <dbReference type="NCBI Taxonomy" id="280406"/>
    <lineage>
        <taxon>Eukaryota</taxon>
        <taxon>Metazoa</taxon>
        <taxon>Ecdysozoa</taxon>
        <taxon>Arthropoda</taxon>
        <taxon>Chelicerata</taxon>
        <taxon>Arachnida</taxon>
        <taxon>Araneae</taxon>
        <taxon>Araneomorphae</taxon>
        <taxon>Entelegynae</taxon>
        <taxon>Araneoidea</taxon>
        <taxon>Araneidae</taxon>
        <taxon>Larinioides</taxon>
    </lineage>
</organism>
<protein>
    <submittedName>
        <fullName evidence="1">Uncharacterized protein</fullName>
    </submittedName>
</protein>
<evidence type="ECO:0000313" key="2">
    <source>
        <dbReference type="Proteomes" id="UP001497382"/>
    </source>
</evidence>
<comment type="caution">
    <text evidence="1">The sequence shown here is derived from an EMBL/GenBank/DDBJ whole genome shotgun (WGS) entry which is preliminary data.</text>
</comment>
<dbReference type="EMBL" id="CAXIEN010000024">
    <property type="protein sequence ID" value="CAL1266765.1"/>
    <property type="molecule type" value="Genomic_DNA"/>
</dbReference>
<accession>A0AAV1Z5Y5</accession>
<keyword evidence="2" id="KW-1185">Reference proteome</keyword>
<gene>
    <name evidence="1" type="ORF">LARSCL_LOCUS3276</name>
</gene>
<dbReference type="Proteomes" id="UP001497382">
    <property type="component" value="Unassembled WGS sequence"/>
</dbReference>
<name>A0AAV1Z5Y5_9ARAC</name>
<evidence type="ECO:0000313" key="1">
    <source>
        <dbReference type="EMBL" id="CAL1266765.1"/>
    </source>
</evidence>